<keyword evidence="1" id="KW-1185">Reference proteome</keyword>
<dbReference type="WBParaSite" id="TCNE_0000234701-mRNA-1">
    <property type="protein sequence ID" value="TCNE_0000234701-mRNA-1"/>
    <property type="gene ID" value="TCNE_0000234701"/>
</dbReference>
<sequence length="54" mass="6234">LKQFQDVGFNLLYIITELMLAEENAQLYNAHAKRLNKLNEQYAGQLSAYKNAKC</sequence>
<proteinExistence type="predicted"/>
<name>A0A183U1H7_TOXCA</name>
<dbReference type="Proteomes" id="UP000050794">
    <property type="component" value="Unassembled WGS sequence"/>
</dbReference>
<organism evidence="1 2">
    <name type="scientific">Toxocara canis</name>
    <name type="common">Canine roundworm</name>
    <dbReference type="NCBI Taxonomy" id="6265"/>
    <lineage>
        <taxon>Eukaryota</taxon>
        <taxon>Metazoa</taxon>
        <taxon>Ecdysozoa</taxon>
        <taxon>Nematoda</taxon>
        <taxon>Chromadorea</taxon>
        <taxon>Rhabditida</taxon>
        <taxon>Spirurina</taxon>
        <taxon>Ascaridomorpha</taxon>
        <taxon>Ascaridoidea</taxon>
        <taxon>Toxocaridae</taxon>
        <taxon>Toxocara</taxon>
    </lineage>
</organism>
<evidence type="ECO:0000313" key="1">
    <source>
        <dbReference type="Proteomes" id="UP000050794"/>
    </source>
</evidence>
<reference evidence="2" key="1">
    <citation type="submission" date="2016-06" db="UniProtKB">
        <authorList>
            <consortium name="WormBaseParasite"/>
        </authorList>
    </citation>
    <scope>IDENTIFICATION</scope>
</reference>
<evidence type="ECO:0000313" key="2">
    <source>
        <dbReference type="WBParaSite" id="TCNE_0000234701-mRNA-1"/>
    </source>
</evidence>
<protein>
    <submittedName>
        <fullName evidence="2">Four helix bundle protein</fullName>
    </submittedName>
</protein>
<accession>A0A183U1H7</accession>
<dbReference type="AlphaFoldDB" id="A0A183U1H7"/>